<evidence type="ECO:0000259" key="3">
    <source>
        <dbReference type="Pfam" id="PF13356"/>
    </source>
</evidence>
<dbReference type="Gene3D" id="3.30.160.390">
    <property type="entry name" value="Integrase, DNA-binding domain"/>
    <property type="match status" value="1"/>
</dbReference>
<protein>
    <recommendedName>
        <fullName evidence="3">Integrase DNA-binding domain-containing protein</fullName>
    </recommendedName>
</protein>
<sequence length="146" mass="16789">MPLTALKVRTAGPGRHADIYGLYLVVRESGSRSWVLRMQHKGCRRDFGLGPAHDLSLADARQMAAALRRMVRTGLDPVRERERRKVCTIPILEVRRRHRRTSLIWSRRLERRECPSAKLPCPPLFDEELVENHSLEIVLNEKASCA</sequence>
<dbReference type="EMBL" id="NWBU01000010">
    <property type="protein sequence ID" value="PTQ10259.1"/>
    <property type="molecule type" value="Genomic_DNA"/>
</dbReference>
<reference evidence="4 5" key="1">
    <citation type="submission" date="2017-09" db="EMBL/GenBank/DDBJ databases">
        <title>Sphingomonas panjinensis sp.nov., isolated from oil-contaminated soil.</title>
        <authorList>
            <person name="Wang L."/>
            <person name="Chen L."/>
        </authorList>
    </citation>
    <scope>NUCLEOTIDE SEQUENCE [LARGE SCALE GENOMIC DNA]</scope>
    <source>
        <strain evidence="4 5">FW-11</strain>
    </source>
</reference>
<feature type="domain" description="Integrase DNA-binding" evidence="3">
    <location>
        <begin position="3"/>
        <end position="83"/>
    </location>
</feature>
<keyword evidence="5" id="KW-1185">Reference proteome</keyword>
<gene>
    <name evidence="4" type="ORF">CLG96_14225</name>
</gene>
<evidence type="ECO:0000256" key="1">
    <source>
        <dbReference type="ARBA" id="ARBA00008857"/>
    </source>
</evidence>
<dbReference type="Pfam" id="PF13356">
    <property type="entry name" value="Arm-DNA-bind_3"/>
    <property type="match status" value="1"/>
</dbReference>
<proteinExistence type="inferred from homology"/>
<comment type="caution">
    <text evidence="4">The sequence shown here is derived from an EMBL/GenBank/DDBJ whole genome shotgun (WGS) entry which is preliminary data.</text>
</comment>
<dbReference type="GO" id="GO:0015074">
    <property type="term" value="P:DNA integration"/>
    <property type="evidence" value="ECO:0007669"/>
    <property type="project" value="UniProtKB-KW"/>
</dbReference>
<dbReference type="AlphaFoldDB" id="A0A2T5FWW2"/>
<dbReference type="InterPro" id="IPR038488">
    <property type="entry name" value="Integrase_DNA-bd_sf"/>
</dbReference>
<dbReference type="InterPro" id="IPR025166">
    <property type="entry name" value="Integrase_DNA_bind_dom"/>
</dbReference>
<evidence type="ECO:0000256" key="2">
    <source>
        <dbReference type="ARBA" id="ARBA00022908"/>
    </source>
</evidence>
<name>A0A2T5FWW2_9SPHN</name>
<organism evidence="4 5">
    <name type="scientific">Sphingomonas oleivorans</name>
    <dbReference type="NCBI Taxonomy" id="1735121"/>
    <lineage>
        <taxon>Bacteria</taxon>
        <taxon>Pseudomonadati</taxon>
        <taxon>Pseudomonadota</taxon>
        <taxon>Alphaproteobacteria</taxon>
        <taxon>Sphingomonadales</taxon>
        <taxon>Sphingomonadaceae</taxon>
        <taxon>Sphingomonas</taxon>
    </lineage>
</organism>
<keyword evidence="2" id="KW-0229">DNA integration</keyword>
<accession>A0A2T5FWW2</accession>
<evidence type="ECO:0000313" key="5">
    <source>
        <dbReference type="Proteomes" id="UP000244162"/>
    </source>
</evidence>
<dbReference type="PANTHER" id="PTHR30629">
    <property type="entry name" value="PROPHAGE INTEGRASE"/>
    <property type="match status" value="1"/>
</dbReference>
<comment type="similarity">
    <text evidence="1">Belongs to the 'phage' integrase family.</text>
</comment>
<evidence type="ECO:0000313" key="4">
    <source>
        <dbReference type="EMBL" id="PTQ10259.1"/>
    </source>
</evidence>
<dbReference type="RefSeq" id="WP_107968653.1">
    <property type="nucleotide sequence ID" value="NZ_NWBU01000010.1"/>
</dbReference>
<dbReference type="Proteomes" id="UP000244162">
    <property type="component" value="Unassembled WGS sequence"/>
</dbReference>
<dbReference type="InterPro" id="IPR050808">
    <property type="entry name" value="Phage_Integrase"/>
</dbReference>
<dbReference type="PANTHER" id="PTHR30629:SF2">
    <property type="entry name" value="PROPHAGE INTEGRASE INTS-RELATED"/>
    <property type="match status" value="1"/>
</dbReference>
<dbReference type="OrthoDB" id="7388552at2"/>